<comment type="cofactor">
    <cofactor evidence="1">
        <name>Mg(2+)</name>
        <dbReference type="ChEBI" id="CHEBI:18420"/>
    </cofactor>
</comment>
<dbReference type="InterPro" id="IPR005841">
    <property type="entry name" value="Alpha-D-phosphohexomutase_SF"/>
</dbReference>
<dbReference type="InterPro" id="IPR005844">
    <property type="entry name" value="A-D-PHexomutase_a/b/a-I"/>
</dbReference>
<evidence type="ECO:0000256" key="1">
    <source>
        <dbReference type="ARBA" id="ARBA00001946"/>
    </source>
</evidence>
<comment type="similarity">
    <text evidence="2">Belongs to the phosphohexose mutase family.</text>
</comment>
<feature type="domain" description="Alpha-D-phosphohexomutase alpha/beta/alpha" evidence="4">
    <location>
        <begin position="33"/>
        <end position="156"/>
    </location>
</feature>
<dbReference type="PANTHER" id="PTHR42946:SF1">
    <property type="entry name" value="PHOSPHOGLUCOMUTASE (ALPHA-D-GLUCOSE-1,6-BISPHOSPHATE-DEPENDENT)"/>
    <property type="match status" value="1"/>
</dbReference>
<accession>A0A3B1C9M3</accession>
<protein>
    <submittedName>
        <fullName evidence="5">Phosphomannomutase</fullName>
        <ecNumber evidence="5">5.4.2.8</ecNumber>
    </submittedName>
</protein>
<keyword evidence="5" id="KW-0413">Isomerase</keyword>
<evidence type="ECO:0000259" key="4">
    <source>
        <dbReference type="Pfam" id="PF02878"/>
    </source>
</evidence>
<reference evidence="5" key="1">
    <citation type="submission" date="2018-06" db="EMBL/GenBank/DDBJ databases">
        <authorList>
            <person name="Zhirakovskaya E."/>
        </authorList>
    </citation>
    <scope>NUCLEOTIDE SEQUENCE</scope>
</reference>
<sequence>MNLFRFQGTDGVRRHVALAKEYPGLFPAQAFIKKDVITEDFMELYCFCAVKWMIDSRIMKEGETIVIGWDPRDKSGKFTSSAIQGAVRAGARVAAVGVMPTPGVVVYMRSIQAAGAIMVTASHNPATYNGIKLFTRSGLKLLPGDDIELSRLVMETDFLDVKMTRPDKKVTDSREEAAQTFIDFSLNPRNSWIDDGTEISKVTLILDCANGAFSELAEPICARAGFGRVIALNNSLDDLVNDNCGVALLEGIKVITHDMIESNGALHGYLPAKTLFDIGRQNADAIKSGDKTLCAAVFDGDGDRFFRVDYDPFTDSCFVLTGDETAILQAEHRKEIDASKLFASSVESDLGVSLKGGELGYKTSLTAVGDKWILLKGILAAIKPNVADDVYSQIVSAASSALPSARTIEKILQDESVHLGTLEGIGFAIGAEESGHNITPGILGSNAGETLVLAGNGIKSLLNTFAATCSDAIMNIGNLESRMNHIKAPFPCGYKKTLYIFYVNKDLWRPDGLIWKECAKAIMNAIPKNLPGAEARETPLDEDNDMLYIKIVKSGDHMASVFIRNSGTEDKIGVTLRGSLDKSGEMLSIGKEAQKILLLKMKDFSKKIAVEERELLSSIALGDCPGRHDRAPGGGEYDKLLNETGRKQGILTEGPASPGLTGLGQWYLSAIKEKKI</sequence>
<gene>
    <name evidence="5" type="ORF">MNBD_NITROSPINAE02-1103</name>
</gene>
<dbReference type="InterPro" id="IPR050060">
    <property type="entry name" value="Phosphoglucosamine_mutase"/>
</dbReference>
<dbReference type="EMBL" id="UOGE01000059">
    <property type="protein sequence ID" value="VAX20578.1"/>
    <property type="molecule type" value="Genomic_DNA"/>
</dbReference>
<organism evidence="5">
    <name type="scientific">hydrothermal vent metagenome</name>
    <dbReference type="NCBI Taxonomy" id="652676"/>
    <lineage>
        <taxon>unclassified sequences</taxon>
        <taxon>metagenomes</taxon>
        <taxon>ecological metagenomes</taxon>
    </lineage>
</organism>
<dbReference type="PROSITE" id="PS00710">
    <property type="entry name" value="PGM_PMM"/>
    <property type="match status" value="1"/>
</dbReference>
<proteinExistence type="inferred from homology"/>
<dbReference type="EC" id="5.4.2.8" evidence="5"/>
<dbReference type="GO" id="GO:0004615">
    <property type="term" value="F:phosphomannomutase activity"/>
    <property type="evidence" value="ECO:0007669"/>
    <property type="project" value="UniProtKB-EC"/>
</dbReference>
<name>A0A3B1C9M3_9ZZZZ</name>
<dbReference type="PRINTS" id="PR00509">
    <property type="entry name" value="PGMPMM"/>
</dbReference>
<dbReference type="GO" id="GO:0005975">
    <property type="term" value="P:carbohydrate metabolic process"/>
    <property type="evidence" value="ECO:0007669"/>
    <property type="project" value="InterPro"/>
</dbReference>
<dbReference type="Gene3D" id="3.40.120.10">
    <property type="entry name" value="Alpha-D-Glucose-1,6-Bisphosphate, subunit A, domain 3"/>
    <property type="match status" value="2"/>
</dbReference>
<dbReference type="Pfam" id="PF02878">
    <property type="entry name" value="PGM_PMM_I"/>
    <property type="match status" value="1"/>
</dbReference>
<dbReference type="PANTHER" id="PTHR42946">
    <property type="entry name" value="PHOSPHOHEXOSE MUTASE"/>
    <property type="match status" value="1"/>
</dbReference>
<dbReference type="InterPro" id="IPR016066">
    <property type="entry name" value="A-D-PHexomutase_CS"/>
</dbReference>
<keyword evidence="3" id="KW-0597">Phosphoprotein</keyword>
<dbReference type="InterPro" id="IPR016055">
    <property type="entry name" value="A-D-PHexomutase_a/b/a-I/II/III"/>
</dbReference>
<evidence type="ECO:0000313" key="5">
    <source>
        <dbReference type="EMBL" id="VAX20578.1"/>
    </source>
</evidence>
<dbReference type="GO" id="GO:0000287">
    <property type="term" value="F:magnesium ion binding"/>
    <property type="evidence" value="ECO:0007669"/>
    <property type="project" value="InterPro"/>
</dbReference>
<dbReference type="AlphaFoldDB" id="A0A3B1C9M3"/>
<evidence type="ECO:0000256" key="2">
    <source>
        <dbReference type="ARBA" id="ARBA00010231"/>
    </source>
</evidence>
<evidence type="ECO:0000256" key="3">
    <source>
        <dbReference type="ARBA" id="ARBA00022553"/>
    </source>
</evidence>
<dbReference type="SUPFAM" id="SSF53738">
    <property type="entry name" value="Phosphoglucomutase, first 3 domains"/>
    <property type="match status" value="1"/>
</dbReference>